<gene>
    <name evidence="2" type="ORF">yc1106_09420</name>
</gene>
<dbReference type="PANTHER" id="PTHR39209:SF2">
    <property type="entry name" value="CYTOPLASMIC PROTEIN"/>
    <property type="match status" value="1"/>
</dbReference>
<dbReference type="VEuPathDB" id="FungiDB:yc1106_09420"/>
<dbReference type="EMBL" id="CP089280">
    <property type="protein sequence ID" value="USP82146.1"/>
    <property type="molecule type" value="Genomic_DNA"/>
</dbReference>
<name>A0A9Q9DY33_CURCL</name>
<protein>
    <recommendedName>
        <fullName evidence="1">B3/B4 tRNA-binding domain-containing protein</fullName>
    </recommendedName>
</protein>
<dbReference type="Pfam" id="PF03483">
    <property type="entry name" value="B3_4"/>
    <property type="match status" value="1"/>
</dbReference>
<dbReference type="GO" id="GO:0003723">
    <property type="term" value="F:RNA binding"/>
    <property type="evidence" value="ECO:0007669"/>
    <property type="project" value="InterPro"/>
</dbReference>
<evidence type="ECO:0000313" key="3">
    <source>
        <dbReference type="Proteomes" id="UP001056012"/>
    </source>
</evidence>
<dbReference type="InterPro" id="IPR005146">
    <property type="entry name" value="B3/B4_tRNA-bd"/>
</dbReference>
<dbReference type="OrthoDB" id="5587917at2759"/>
<evidence type="ECO:0000259" key="1">
    <source>
        <dbReference type="Pfam" id="PF03483"/>
    </source>
</evidence>
<organism evidence="2 3">
    <name type="scientific">Curvularia clavata</name>
    <dbReference type="NCBI Taxonomy" id="95742"/>
    <lineage>
        <taxon>Eukaryota</taxon>
        <taxon>Fungi</taxon>
        <taxon>Dikarya</taxon>
        <taxon>Ascomycota</taxon>
        <taxon>Pezizomycotina</taxon>
        <taxon>Dothideomycetes</taxon>
        <taxon>Pleosporomycetidae</taxon>
        <taxon>Pleosporales</taxon>
        <taxon>Pleosporineae</taxon>
        <taxon>Pleosporaceae</taxon>
        <taxon>Curvularia</taxon>
    </lineage>
</organism>
<dbReference type="Gene3D" id="3.50.40.10">
    <property type="entry name" value="Phenylalanyl-trna Synthetase, Chain B, domain 3"/>
    <property type="match status" value="1"/>
</dbReference>
<accession>A0A9Q9DY33</accession>
<feature type="domain" description="B3/B4 tRNA-binding" evidence="1">
    <location>
        <begin position="83"/>
        <end position="220"/>
    </location>
</feature>
<dbReference type="PANTHER" id="PTHR39209">
    <property type="match status" value="1"/>
</dbReference>
<evidence type="ECO:0000313" key="2">
    <source>
        <dbReference type="EMBL" id="USP82146.1"/>
    </source>
</evidence>
<dbReference type="AlphaFoldDB" id="A0A9Q9DY33"/>
<dbReference type="GO" id="GO:0004826">
    <property type="term" value="F:phenylalanine-tRNA ligase activity"/>
    <property type="evidence" value="ECO:0007669"/>
    <property type="project" value="InterPro"/>
</dbReference>
<keyword evidence="3" id="KW-1185">Reference proteome</keyword>
<sequence length="260" mass="27910">MDSFAISSQVAQLLPRMQVVVVVARNVQGSATTHERVRAFAESAQSTAKSTHAKLSALPNAQSHPLITRYRDTLKKAVSLSAKKFPQSNESLYKRLIKEGSAPRPINPLVDFYNAVSIKHGVTAGAFDLADLATLPSSSSAPASLELRLSGSSDTFLALDAAPDSDPVPIPPGEISYARGNIILTRHLAWRQSSQGLVQEGTRDVVFVSEIFNEQDSAEASELAKAVETDLVNGLRDFFDVAEPSKSILGQGLDRLSTPL</sequence>
<reference evidence="2" key="1">
    <citation type="submission" date="2021-12" db="EMBL/GenBank/DDBJ databases">
        <title>Curvularia clavata genome.</title>
        <authorList>
            <person name="Cao Y."/>
        </authorList>
    </citation>
    <scope>NUCLEOTIDE SEQUENCE</scope>
    <source>
        <strain evidence="2">Yc1106</strain>
    </source>
</reference>
<dbReference type="SUPFAM" id="SSF56037">
    <property type="entry name" value="PheT/TilS domain"/>
    <property type="match status" value="1"/>
</dbReference>
<proteinExistence type="predicted"/>
<dbReference type="InterPro" id="IPR020825">
    <property type="entry name" value="Phe-tRNA_synthase-like_B3/B4"/>
</dbReference>
<dbReference type="Proteomes" id="UP001056012">
    <property type="component" value="Chromosome 7"/>
</dbReference>